<dbReference type="SUPFAM" id="SSF47384">
    <property type="entry name" value="Homodimeric domain of signal transducing histidine kinase"/>
    <property type="match status" value="1"/>
</dbReference>
<dbReference type="SMART" id="SM00388">
    <property type="entry name" value="HisKA"/>
    <property type="match status" value="1"/>
</dbReference>
<dbReference type="Pfam" id="PF02518">
    <property type="entry name" value="HATPase_c"/>
    <property type="match status" value="1"/>
</dbReference>
<dbReference type="FunFam" id="3.30.565.10:FF:000006">
    <property type="entry name" value="Sensor histidine kinase WalK"/>
    <property type="match status" value="1"/>
</dbReference>
<dbReference type="EMBL" id="BSDR01000001">
    <property type="protein sequence ID" value="GLI35039.1"/>
    <property type="molecule type" value="Genomic_DNA"/>
</dbReference>
<dbReference type="InterPro" id="IPR036890">
    <property type="entry name" value="HATPase_C_sf"/>
</dbReference>
<dbReference type="SMART" id="SM00387">
    <property type="entry name" value="HATPase_c"/>
    <property type="match status" value="1"/>
</dbReference>
<dbReference type="Proteomes" id="UP001144372">
    <property type="component" value="Unassembled WGS sequence"/>
</dbReference>
<name>A0A9W6L8U0_9BACT</name>
<keyword evidence="3" id="KW-0597">Phosphoprotein</keyword>
<dbReference type="PRINTS" id="PR00344">
    <property type="entry name" value="BCTRLSENSOR"/>
</dbReference>
<dbReference type="PANTHER" id="PTHR43711:SF1">
    <property type="entry name" value="HISTIDINE KINASE 1"/>
    <property type="match status" value="1"/>
</dbReference>
<dbReference type="InterPro" id="IPR004358">
    <property type="entry name" value="Sig_transdc_His_kin-like_C"/>
</dbReference>
<dbReference type="Gene3D" id="3.30.565.10">
    <property type="entry name" value="Histidine kinase-like ATPase, C-terminal domain"/>
    <property type="match status" value="1"/>
</dbReference>
<dbReference type="AlphaFoldDB" id="A0A9W6L8U0"/>
<dbReference type="PROSITE" id="PS50109">
    <property type="entry name" value="HIS_KIN"/>
    <property type="match status" value="1"/>
</dbReference>
<keyword evidence="4" id="KW-0808">Transferase</keyword>
<keyword evidence="6" id="KW-0902">Two-component regulatory system</keyword>
<dbReference type="EC" id="2.7.13.3" evidence="2"/>
<dbReference type="CDD" id="cd00082">
    <property type="entry name" value="HisKA"/>
    <property type="match status" value="1"/>
</dbReference>
<dbReference type="SUPFAM" id="SSF55874">
    <property type="entry name" value="ATPase domain of HSP90 chaperone/DNA topoisomerase II/histidine kinase"/>
    <property type="match status" value="1"/>
</dbReference>
<dbReference type="InterPro" id="IPR003594">
    <property type="entry name" value="HATPase_dom"/>
</dbReference>
<evidence type="ECO:0000256" key="6">
    <source>
        <dbReference type="ARBA" id="ARBA00023012"/>
    </source>
</evidence>
<evidence type="ECO:0000256" key="4">
    <source>
        <dbReference type="ARBA" id="ARBA00022679"/>
    </source>
</evidence>
<keyword evidence="9" id="KW-1185">Reference proteome</keyword>
<dbReference type="PANTHER" id="PTHR43711">
    <property type="entry name" value="TWO-COMPONENT HISTIDINE KINASE"/>
    <property type="match status" value="1"/>
</dbReference>
<sequence length="296" mass="32913">MRSVKSADINRLIEEYVGGEYPRESHPAKLFSALLECWALGEDRECRNRVLNDVLLKNGMVINQLVELNHLKNKFLGTVAHDLRNPLISIRGLSEIILTEAVGPLTEEQREYINIINTASSGMLKLVNDLLDISVIESGRFELQLKSGSLGKLISERIRVHRVIAEEKNITLHQDLMELPDISFDPDRIARVLDNLLSNAIKFSPSGTDIHVSLKREKGMARVSVTDEGPGIPMEDRCTIFEEFEKSKTLPTGGEKSTGLGLAIARKIIEAHGGNVHVESQVELGSTFHFTLPMGN</sequence>
<keyword evidence="5" id="KW-0418">Kinase</keyword>
<proteinExistence type="predicted"/>
<dbReference type="InterPro" id="IPR005467">
    <property type="entry name" value="His_kinase_dom"/>
</dbReference>
<dbReference type="RefSeq" id="WP_281794564.1">
    <property type="nucleotide sequence ID" value="NZ_BSDR01000001.1"/>
</dbReference>
<evidence type="ECO:0000256" key="5">
    <source>
        <dbReference type="ARBA" id="ARBA00022777"/>
    </source>
</evidence>
<accession>A0A9W6L8U0</accession>
<gene>
    <name evidence="8" type="ORF">DAMNIGENAA_24720</name>
</gene>
<dbReference type="Pfam" id="PF00512">
    <property type="entry name" value="HisKA"/>
    <property type="match status" value="1"/>
</dbReference>
<organism evidence="8 9">
    <name type="scientific">Desulforhabdus amnigena</name>
    <dbReference type="NCBI Taxonomy" id="40218"/>
    <lineage>
        <taxon>Bacteria</taxon>
        <taxon>Pseudomonadati</taxon>
        <taxon>Thermodesulfobacteriota</taxon>
        <taxon>Syntrophobacteria</taxon>
        <taxon>Syntrophobacterales</taxon>
        <taxon>Syntrophobacteraceae</taxon>
        <taxon>Desulforhabdus</taxon>
    </lineage>
</organism>
<dbReference type="CDD" id="cd00075">
    <property type="entry name" value="HATPase"/>
    <property type="match status" value="1"/>
</dbReference>
<evidence type="ECO:0000313" key="8">
    <source>
        <dbReference type="EMBL" id="GLI35039.1"/>
    </source>
</evidence>
<comment type="caution">
    <text evidence="8">The sequence shown here is derived from an EMBL/GenBank/DDBJ whole genome shotgun (WGS) entry which is preliminary data.</text>
</comment>
<dbReference type="Gene3D" id="1.10.287.130">
    <property type="match status" value="1"/>
</dbReference>
<comment type="catalytic activity">
    <reaction evidence="1">
        <text>ATP + protein L-histidine = ADP + protein N-phospho-L-histidine.</text>
        <dbReference type="EC" id="2.7.13.3"/>
    </reaction>
</comment>
<dbReference type="InterPro" id="IPR036097">
    <property type="entry name" value="HisK_dim/P_sf"/>
</dbReference>
<dbReference type="InterPro" id="IPR050736">
    <property type="entry name" value="Sensor_HK_Regulatory"/>
</dbReference>
<protein>
    <recommendedName>
        <fullName evidence="2">histidine kinase</fullName>
        <ecNumber evidence="2">2.7.13.3</ecNumber>
    </recommendedName>
</protein>
<evidence type="ECO:0000313" key="9">
    <source>
        <dbReference type="Proteomes" id="UP001144372"/>
    </source>
</evidence>
<dbReference type="InterPro" id="IPR003661">
    <property type="entry name" value="HisK_dim/P_dom"/>
</dbReference>
<evidence type="ECO:0000259" key="7">
    <source>
        <dbReference type="PROSITE" id="PS50109"/>
    </source>
</evidence>
<reference evidence="8" key="1">
    <citation type="submission" date="2022-12" db="EMBL/GenBank/DDBJ databases">
        <title>Reference genome sequencing for broad-spectrum identification of bacterial and archaeal isolates by mass spectrometry.</title>
        <authorList>
            <person name="Sekiguchi Y."/>
            <person name="Tourlousse D.M."/>
        </authorList>
    </citation>
    <scope>NUCLEOTIDE SEQUENCE</scope>
    <source>
        <strain evidence="8">ASRB1</strain>
    </source>
</reference>
<evidence type="ECO:0000256" key="1">
    <source>
        <dbReference type="ARBA" id="ARBA00000085"/>
    </source>
</evidence>
<evidence type="ECO:0000256" key="2">
    <source>
        <dbReference type="ARBA" id="ARBA00012438"/>
    </source>
</evidence>
<feature type="domain" description="Histidine kinase" evidence="7">
    <location>
        <begin position="78"/>
        <end position="296"/>
    </location>
</feature>
<evidence type="ECO:0000256" key="3">
    <source>
        <dbReference type="ARBA" id="ARBA00022553"/>
    </source>
</evidence>
<dbReference type="GO" id="GO:0000155">
    <property type="term" value="F:phosphorelay sensor kinase activity"/>
    <property type="evidence" value="ECO:0007669"/>
    <property type="project" value="InterPro"/>
</dbReference>